<gene>
    <name evidence="2" type="ORF">KC660_01130</name>
</gene>
<reference evidence="2" key="2">
    <citation type="journal article" date="2021" name="Microbiome">
        <title>Successional dynamics and alternative stable states in a saline activated sludge microbial community over 9 years.</title>
        <authorList>
            <person name="Wang Y."/>
            <person name="Ye J."/>
            <person name="Ju F."/>
            <person name="Liu L."/>
            <person name="Boyd J.A."/>
            <person name="Deng Y."/>
            <person name="Parks D.H."/>
            <person name="Jiang X."/>
            <person name="Yin X."/>
            <person name="Woodcroft B.J."/>
            <person name="Tyson G.W."/>
            <person name="Hugenholtz P."/>
            <person name="Polz M.F."/>
            <person name="Zhang T."/>
        </authorList>
    </citation>
    <scope>NUCLEOTIDE SEQUENCE</scope>
    <source>
        <strain evidence="2">HKST-UBA10</strain>
    </source>
</reference>
<accession>A0A955L3E2</accession>
<protein>
    <recommendedName>
        <fullName evidence="1">DUF6922 domain-containing protein</fullName>
    </recommendedName>
</protein>
<organism evidence="2 3">
    <name type="scientific">Candidatus Dojkabacteria bacterium</name>
    <dbReference type="NCBI Taxonomy" id="2099670"/>
    <lineage>
        <taxon>Bacteria</taxon>
        <taxon>Candidatus Dojkabacteria</taxon>
    </lineage>
</organism>
<sequence>MNQSNKTPQNFKQLFWDIDRDRLDKDEDSMFIISRLLEKGRMDAVKWVYKTYGPNKILKVVNTSPNITSKTRYFWNLILTDDR</sequence>
<evidence type="ECO:0000259" key="1">
    <source>
        <dbReference type="Pfam" id="PF21956"/>
    </source>
</evidence>
<comment type="caution">
    <text evidence="2">The sequence shown here is derived from an EMBL/GenBank/DDBJ whole genome shotgun (WGS) entry which is preliminary data.</text>
</comment>
<dbReference type="InterPro" id="IPR053830">
    <property type="entry name" value="DUF6922"/>
</dbReference>
<dbReference type="Pfam" id="PF21956">
    <property type="entry name" value="DUF6922"/>
    <property type="match status" value="1"/>
</dbReference>
<evidence type="ECO:0000313" key="3">
    <source>
        <dbReference type="Proteomes" id="UP000782843"/>
    </source>
</evidence>
<dbReference type="Proteomes" id="UP000782843">
    <property type="component" value="Unassembled WGS sequence"/>
</dbReference>
<evidence type="ECO:0000313" key="2">
    <source>
        <dbReference type="EMBL" id="MCA9381991.1"/>
    </source>
</evidence>
<feature type="domain" description="DUF6922" evidence="1">
    <location>
        <begin position="12"/>
        <end position="61"/>
    </location>
</feature>
<dbReference type="AlphaFoldDB" id="A0A955L3E2"/>
<reference evidence="2" key="1">
    <citation type="submission" date="2020-04" db="EMBL/GenBank/DDBJ databases">
        <authorList>
            <person name="Zhang T."/>
        </authorList>
    </citation>
    <scope>NUCLEOTIDE SEQUENCE</scope>
    <source>
        <strain evidence="2">HKST-UBA10</strain>
    </source>
</reference>
<dbReference type="EMBL" id="JAGQLG010000038">
    <property type="protein sequence ID" value="MCA9381991.1"/>
    <property type="molecule type" value="Genomic_DNA"/>
</dbReference>
<proteinExistence type="predicted"/>
<name>A0A955L3E2_9BACT</name>